<sequence length="222" mass="25508">ETSPFFEEWADELLVFDQGYSQASHTIVSAPAILASLHPSTHGLRDYHDVLDSRAVLVSEVLQNAGFETFGALSNPHLSSQNGFDQGFDQFNSTKMWKRLSSEKVNQSFFNWRVRRTDGRPYFALLWYIDPHTPFQWDEEAADWAGLDHEQSFRFRPDDMTDSAAEEIRTSTRRRYDASVRAVDNALRNLTAFLREAGDYDDALIVFTSDHGESMWEHGRFG</sequence>
<dbReference type="Pfam" id="PF00884">
    <property type="entry name" value="Sulfatase"/>
    <property type="match status" value="1"/>
</dbReference>
<organism evidence="2">
    <name type="scientific">marine sediment metagenome</name>
    <dbReference type="NCBI Taxonomy" id="412755"/>
    <lineage>
        <taxon>unclassified sequences</taxon>
        <taxon>metagenomes</taxon>
        <taxon>ecological metagenomes</taxon>
    </lineage>
</organism>
<dbReference type="PANTHER" id="PTHR43751:SF3">
    <property type="entry name" value="SULFATASE N-TERMINAL DOMAIN-CONTAINING PROTEIN"/>
    <property type="match status" value="1"/>
</dbReference>
<dbReference type="Gene3D" id="3.40.720.10">
    <property type="entry name" value="Alkaline Phosphatase, subunit A"/>
    <property type="match status" value="1"/>
</dbReference>
<proteinExistence type="predicted"/>
<evidence type="ECO:0000313" key="2">
    <source>
        <dbReference type="EMBL" id="GAG44297.1"/>
    </source>
</evidence>
<accession>X0YAH2</accession>
<protein>
    <recommendedName>
        <fullName evidence="1">Sulfatase N-terminal domain-containing protein</fullName>
    </recommendedName>
</protein>
<gene>
    <name evidence="2" type="ORF">S01H1_79982</name>
</gene>
<dbReference type="InterPro" id="IPR000917">
    <property type="entry name" value="Sulfatase_N"/>
</dbReference>
<dbReference type="InterPro" id="IPR017850">
    <property type="entry name" value="Alkaline_phosphatase_core_sf"/>
</dbReference>
<comment type="caution">
    <text evidence="2">The sequence shown here is derived from an EMBL/GenBank/DDBJ whole genome shotgun (WGS) entry which is preliminary data.</text>
</comment>
<feature type="domain" description="Sulfatase N-terminal" evidence="1">
    <location>
        <begin position="1"/>
        <end position="217"/>
    </location>
</feature>
<dbReference type="PANTHER" id="PTHR43751">
    <property type="entry name" value="SULFATASE"/>
    <property type="match status" value="1"/>
</dbReference>
<name>X0YAH2_9ZZZZ</name>
<dbReference type="SUPFAM" id="SSF53649">
    <property type="entry name" value="Alkaline phosphatase-like"/>
    <property type="match status" value="1"/>
</dbReference>
<reference evidence="2" key="1">
    <citation type="journal article" date="2014" name="Front. Microbiol.">
        <title>High frequency of phylogenetically diverse reductive dehalogenase-homologous genes in deep subseafloor sedimentary metagenomes.</title>
        <authorList>
            <person name="Kawai M."/>
            <person name="Futagami T."/>
            <person name="Toyoda A."/>
            <person name="Takaki Y."/>
            <person name="Nishi S."/>
            <person name="Hori S."/>
            <person name="Arai W."/>
            <person name="Tsubouchi T."/>
            <person name="Morono Y."/>
            <person name="Uchiyama I."/>
            <person name="Ito T."/>
            <person name="Fujiyama A."/>
            <person name="Inagaki F."/>
            <person name="Takami H."/>
        </authorList>
    </citation>
    <scope>NUCLEOTIDE SEQUENCE</scope>
    <source>
        <strain evidence="2">Expedition CK06-06</strain>
    </source>
</reference>
<dbReference type="AlphaFoldDB" id="X0YAH2"/>
<feature type="non-terminal residue" evidence="2">
    <location>
        <position position="222"/>
    </location>
</feature>
<dbReference type="EMBL" id="BARS01053966">
    <property type="protein sequence ID" value="GAG44297.1"/>
    <property type="molecule type" value="Genomic_DNA"/>
</dbReference>
<feature type="non-terminal residue" evidence="2">
    <location>
        <position position="1"/>
    </location>
</feature>
<evidence type="ECO:0000259" key="1">
    <source>
        <dbReference type="Pfam" id="PF00884"/>
    </source>
</evidence>
<dbReference type="InterPro" id="IPR052701">
    <property type="entry name" value="GAG_Ulvan_Degrading_Sulfatases"/>
</dbReference>